<sequence>MDPMSPTPTPRRRAGPWLALHAGMLLLAGCGGGIDEWFSQSENEPPTIALAAAPTPVAPGQMLVLVAAASDDEGIDEVAFFRVEADGALTRLGADGEAPFLWTQEVASGATGTLRYQARATDTDGKSTDSLIVEVEVSE</sequence>
<keyword evidence="2" id="KW-1185">Reference proteome</keyword>
<organism evidence="1 2">
    <name type="scientific">Rivibacter subsaxonicus</name>
    <dbReference type="NCBI Taxonomy" id="457575"/>
    <lineage>
        <taxon>Bacteria</taxon>
        <taxon>Pseudomonadati</taxon>
        <taxon>Pseudomonadota</taxon>
        <taxon>Betaproteobacteria</taxon>
        <taxon>Burkholderiales</taxon>
        <taxon>Rivibacter</taxon>
    </lineage>
</organism>
<evidence type="ECO:0000313" key="1">
    <source>
        <dbReference type="EMBL" id="RZU01011.1"/>
    </source>
</evidence>
<gene>
    <name evidence="1" type="ORF">EV670_1724</name>
</gene>
<accession>A0A4Q7VWD3</accession>
<name>A0A4Q7VWD3_9BURK</name>
<dbReference type="Proteomes" id="UP000293671">
    <property type="component" value="Unassembled WGS sequence"/>
</dbReference>
<proteinExistence type="predicted"/>
<dbReference type="InterPro" id="IPR013783">
    <property type="entry name" value="Ig-like_fold"/>
</dbReference>
<protein>
    <submittedName>
        <fullName evidence="1">Uncharacterized protein</fullName>
    </submittedName>
</protein>
<dbReference type="AlphaFoldDB" id="A0A4Q7VWD3"/>
<reference evidence="1 2" key="1">
    <citation type="submission" date="2019-02" db="EMBL/GenBank/DDBJ databases">
        <title>Genomic Encyclopedia of Type Strains, Phase IV (KMG-IV): sequencing the most valuable type-strain genomes for metagenomic binning, comparative biology and taxonomic classification.</title>
        <authorList>
            <person name="Goeker M."/>
        </authorList>
    </citation>
    <scope>NUCLEOTIDE SEQUENCE [LARGE SCALE GENOMIC DNA]</scope>
    <source>
        <strain evidence="1 2">DSM 19570</strain>
    </source>
</reference>
<dbReference type="EMBL" id="SHKP01000005">
    <property type="protein sequence ID" value="RZU01011.1"/>
    <property type="molecule type" value="Genomic_DNA"/>
</dbReference>
<dbReference type="Gene3D" id="2.60.40.10">
    <property type="entry name" value="Immunoglobulins"/>
    <property type="match status" value="1"/>
</dbReference>
<evidence type="ECO:0000313" key="2">
    <source>
        <dbReference type="Proteomes" id="UP000293671"/>
    </source>
</evidence>
<comment type="caution">
    <text evidence="1">The sequence shown here is derived from an EMBL/GenBank/DDBJ whole genome shotgun (WGS) entry which is preliminary data.</text>
</comment>